<protein>
    <recommendedName>
        <fullName evidence="4">MH2 domain-containing protein</fullName>
    </recommendedName>
</protein>
<dbReference type="GO" id="GO:0030509">
    <property type="term" value="P:BMP signaling pathway"/>
    <property type="evidence" value="ECO:0007669"/>
    <property type="project" value="TreeGrafter"/>
</dbReference>
<dbReference type="OrthoDB" id="10568791at2759"/>
<keyword evidence="6" id="KW-1185">Reference proteome</keyword>
<accession>A0A482WXM7</accession>
<dbReference type="GO" id="GO:0070411">
    <property type="term" value="F:I-SMAD binding"/>
    <property type="evidence" value="ECO:0007669"/>
    <property type="project" value="TreeGrafter"/>
</dbReference>
<comment type="caution">
    <text evidence="5">The sequence shown here is derived from an EMBL/GenBank/DDBJ whole genome shotgun (WGS) entry which is preliminary data.</text>
</comment>
<feature type="compositionally biased region" description="Polar residues" evidence="3">
    <location>
        <begin position="277"/>
        <end position="297"/>
    </location>
</feature>
<evidence type="ECO:0000256" key="3">
    <source>
        <dbReference type="SAM" id="MobiDB-lite"/>
    </source>
</evidence>
<dbReference type="GO" id="GO:0009653">
    <property type="term" value="P:anatomical structure morphogenesis"/>
    <property type="evidence" value="ECO:0007669"/>
    <property type="project" value="TreeGrafter"/>
</dbReference>
<dbReference type="GO" id="GO:0050793">
    <property type="term" value="P:regulation of developmental process"/>
    <property type="evidence" value="ECO:0007669"/>
    <property type="project" value="UniProtKB-ARBA"/>
</dbReference>
<feature type="compositionally biased region" description="Polar residues" evidence="3">
    <location>
        <begin position="105"/>
        <end position="122"/>
    </location>
</feature>
<dbReference type="GO" id="GO:0060395">
    <property type="term" value="P:SMAD protein signal transduction"/>
    <property type="evidence" value="ECO:0007669"/>
    <property type="project" value="TreeGrafter"/>
</dbReference>
<gene>
    <name evidence="5" type="ORF">LSTR_LSTR005604</name>
</gene>
<dbReference type="InterPro" id="IPR017855">
    <property type="entry name" value="SMAD-like_dom_sf"/>
</dbReference>
<reference evidence="5 6" key="1">
    <citation type="journal article" date="2017" name="Gigascience">
        <title>Genome sequence of the small brown planthopper, Laodelphax striatellus.</title>
        <authorList>
            <person name="Zhu J."/>
            <person name="Jiang F."/>
            <person name="Wang X."/>
            <person name="Yang P."/>
            <person name="Bao Y."/>
            <person name="Zhao W."/>
            <person name="Wang W."/>
            <person name="Lu H."/>
            <person name="Wang Q."/>
            <person name="Cui N."/>
            <person name="Li J."/>
            <person name="Chen X."/>
            <person name="Luo L."/>
            <person name="Yu J."/>
            <person name="Kang L."/>
            <person name="Cui F."/>
        </authorList>
    </citation>
    <scope>NUCLEOTIDE SEQUENCE [LARGE SCALE GENOMIC DNA]</scope>
    <source>
        <strain evidence="5">Lst14</strain>
    </source>
</reference>
<keyword evidence="1" id="KW-0805">Transcription regulation</keyword>
<feature type="region of interest" description="Disordered" evidence="3">
    <location>
        <begin position="260"/>
        <end position="297"/>
    </location>
</feature>
<feature type="compositionally biased region" description="Basic and acidic residues" evidence="3">
    <location>
        <begin position="83"/>
        <end position="93"/>
    </location>
</feature>
<dbReference type="InterPro" id="IPR001132">
    <property type="entry name" value="SMAD_dom_Dwarfin-type"/>
</dbReference>
<sequence>MSRRKSSTTDRGKTVVQCPQQNPSKPTPKVIDELQDASESSDSSSNHTNDSDFRPLEKRSKPSSRRPYVNVKKSKGRRLRRNLVKERKVHEEASNISTEIVAASSGENPNNQPKVESSNPPLEQSKPAESETETNSDYLANYLAYLQDDPLDENFSILPNEPLFSDIEDIVNKYLNNSHDNELQSIAESGNEQENYVSSLKFERGGKNMDLLSRGRDEIIQNLDAQNSSHLGFPVFGTDSDSERDSSKMVEEFFEAIGKNGDGEIFTPPSATDAVKSESTTQEPSNSNIKNPPAQNQEIITDEKENLNDLAAMPKCDENVGESSKTIEANSHEEISSTQGPSRTMKIQNPYPQNREPAGVREKNMNDVMTAPIFVYSGTENQEIIDLKTKFSNLEIVIPKIWKKLLGLEAAMKNHQILQNKTSLMQAEVLGSGGNLRNQRGPAQSRSASVPNQQSACSSITSRQKPPPKYEEHPSTSVSSAGNMRIEVVKSEKAMELEATATNRSSDAAKLKKQFDTALSVLVNIQNKMKRFSIGQNESQDSSMRTAVVADLQQPGPSDIDEIPDSPSPGQLLVTGEDYQSPVPLGIDKNRQMTSAGASMEVDVPVLQQPGPSGLNQIREASWVIYDEYQCPGPSGINRIRQVSSAISFDEPRVSNAGDKIWGELTYFEDSKQVGRNFPCKGLHVRVDCFKNREFNKRNNGYHVGPFRNSDRSRETTGIRNKIDCGIMLYFIRGQLSIVNHSKCTLYVLSNISIGKTKDKISKDKRQTCIPPDHTVQILRVPFNKQTNSIIDLTRTVDQFDESFYRVYISFDKNWTERGPNELPCWLALQLKPSGEE</sequence>
<feature type="compositionally biased region" description="Polar residues" evidence="3">
    <location>
        <begin position="336"/>
        <end position="352"/>
    </location>
</feature>
<dbReference type="STRING" id="195883.A0A482WXM7"/>
<dbReference type="EMBL" id="QKKF02022802">
    <property type="protein sequence ID" value="RZF38243.1"/>
    <property type="molecule type" value="Genomic_DNA"/>
</dbReference>
<proteinExistence type="predicted"/>
<feature type="domain" description="MH2" evidence="4">
    <location>
        <begin position="662"/>
        <end position="837"/>
    </location>
</feature>
<feature type="compositionally biased region" description="Basic residues" evidence="3">
    <location>
        <begin position="72"/>
        <end position="82"/>
    </location>
</feature>
<dbReference type="SUPFAM" id="SSF49879">
    <property type="entry name" value="SMAD/FHA domain"/>
    <property type="match status" value="1"/>
</dbReference>
<dbReference type="GO" id="GO:0000978">
    <property type="term" value="F:RNA polymerase II cis-regulatory region sequence-specific DNA binding"/>
    <property type="evidence" value="ECO:0007669"/>
    <property type="project" value="TreeGrafter"/>
</dbReference>
<dbReference type="GO" id="GO:0051239">
    <property type="term" value="P:regulation of multicellular organismal process"/>
    <property type="evidence" value="ECO:0007669"/>
    <property type="project" value="UniProtKB-ARBA"/>
</dbReference>
<dbReference type="GO" id="GO:0009791">
    <property type="term" value="P:post-embryonic development"/>
    <property type="evidence" value="ECO:0007669"/>
    <property type="project" value="UniProtKB-ARBA"/>
</dbReference>
<dbReference type="InterPro" id="IPR008984">
    <property type="entry name" value="SMAD_FHA_dom_sf"/>
</dbReference>
<evidence type="ECO:0000313" key="6">
    <source>
        <dbReference type="Proteomes" id="UP000291343"/>
    </source>
</evidence>
<dbReference type="GO" id="GO:0071144">
    <property type="term" value="C:heteromeric SMAD protein complex"/>
    <property type="evidence" value="ECO:0007669"/>
    <property type="project" value="TreeGrafter"/>
</dbReference>
<feature type="region of interest" description="Disordered" evidence="3">
    <location>
        <begin position="318"/>
        <end position="358"/>
    </location>
</feature>
<feature type="compositionally biased region" description="Basic and acidic residues" evidence="3">
    <location>
        <begin position="49"/>
        <end position="60"/>
    </location>
</feature>
<dbReference type="SMART" id="SM00524">
    <property type="entry name" value="DWB"/>
    <property type="match status" value="1"/>
</dbReference>
<feature type="region of interest" description="Disordered" evidence="3">
    <location>
        <begin position="1"/>
        <end position="134"/>
    </location>
</feature>
<feature type="region of interest" description="Disordered" evidence="3">
    <location>
        <begin position="432"/>
        <end position="484"/>
    </location>
</feature>
<evidence type="ECO:0000259" key="4">
    <source>
        <dbReference type="PROSITE" id="PS51076"/>
    </source>
</evidence>
<dbReference type="Gene3D" id="2.60.200.10">
    <property type="match status" value="1"/>
</dbReference>
<dbReference type="GO" id="GO:0030154">
    <property type="term" value="P:cell differentiation"/>
    <property type="evidence" value="ECO:0007669"/>
    <property type="project" value="TreeGrafter"/>
</dbReference>
<dbReference type="PANTHER" id="PTHR13703">
    <property type="entry name" value="SMAD"/>
    <property type="match status" value="1"/>
</dbReference>
<organism evidence="5 6">
    <name type="scientific">Laodelphax striatellus</name>
    <name type="common">Small brown planthopper</name>
    <name type="synonym">Delphax striatella</name>
    <dbReference type="NCBI Taxonomy" id="195883"/>
    <lineage>
        <taxon>Eukaryota</taxon>
        <taxon>Metazoa</taxon>
        <taxon>Ecdysozoa</taxon>
        <taxon>Arthropoda</taxon>
        <taxon>Hexapoda</taxon>
        <taxon>Insecta</taxon>
        <taxon>Pterygota</taxon>
        <taxon>Neoptera</taxon>
        <taxon>Paraneoptera</taxon>
        <taxon>Hemiptera</taxon>
        <taxon>Auchenorrhyncha</taxon>
        <taxon>Fulgoroidea</taxon>
        <taxon>Delphacidae</taxon>
        <taxon>Criomorphinae</taxon>
        <taxon>Laodelphax</taxon>
    </lineage>
</organism>
<dbReference type="Proteomes" id="UP000291343">
    <property type="component" value="Unassembled WGS sequence"/>
</dbReference>
<dbReference type="AlphaFoldDB" id="A0A482WXM7"/>
<dbReference type="InterPro" id="IPR013790">
    <property type="entry name" value="Dwarfin"/>
</dbReference>
<name>A0A482WXM7_LAOST</name>
<feature type="compositionally biased region" description="Polar residues" evidence="3">
    <location>
        <begin position="435"/>
        <end position="464"/>
    </location>
</feature>
<keyword evidence="2" id="KW-0804">Transcription</keyword>
<evidence type="ECO:0000313" key="5">
    <source>
        <dbReference type="EMBL" id="RZF38243.1"/>
    </source>
</evidence>
<dbReference type="Pfam" id="PF03166">
    <property type="entry name" value="MH2"/>
    <property type="match status" value="1"/>
</dbReference>
<dbReference type="PROSITE" id="PS51076">
    <property type="entry name" value="MH2"/>
    <property type="match status" value="1"/>
</dbReference>
<dbReference type="GO" id="GO:0000981">
    <property type="term" value="F:DNA-binding transcription factor activity, RNA polymerase II-specific"/>
    <property type="evidence" value="ECO:0007669"/>
    <property type="project" value="TreeGrafter"/>
</dbReference>
<feature type="compositionally biased region" description="Low complexity" evidence="3">
    <location>
        <begin position="37"/>
        <end position="48"/>
    </location>
</feature>
<evidence type="ECO:0000256" key="2">
    <source>
        <dbReference type="ARBA" id="ARBA00023163"/>
    </source>
</evidence>
<dbReference type="InParanoid" id="A0A482WXM7"/>
<evidence type="ECO:0000256" key="1">
    <source>
        <dbReference type="ARBA" id="ARBA00023015"/>
    </source>
</evidence>